<feature type="compositionally biased region" description="Polar residues" evidence="2">
    <location>
        <begin position="7"/>
        <end position="36"/>
    </location>
</feature>
<name>A0AAV1M4I3_9NEOP</name>
<evidence type="ECO:0000259" key="3">
    <source>
        <dbReference type="Pfam" id="PF25298"/>
    </source>
</evidence>
<keyword evidence="5" id="KW-1185">Reference proteome</keyword>
<evidence type="ECO:0000313" key="5">
    <source>
        <dbReference type="Proteomes" id="UP001314205"/>
    </source>
</evidence>
<proteinExistence type="predicted"/>
<feature type="domain" description="FP protein C-terminal" evidence="3">
    <location>
        <begin position="245"/>
        <end position="295"/>
    </location>
</feature>
<dbReference type="Pfam" id="PF25298">
    <property type="entry name" value="Baculo_FP_2nd"/>
    <property type="match status" value="1"/>
</dbReference>
<protein>
    <recommendedName>
        <fullName evidence="3">FP protein C-terminal domain-containing protein</fullName>
    </recommendedName>
</protein>
<evidence type="ECO:0000256" key="2">
    <source>
        <dbReference type="SAM" id="MobiDB-lite"/>
    </source>
</evidence>
<evidence type="ECO:0000256" key="1">
    <source>
        <dbReference type="SAM" id="Coils"/>
    </source>
</evidence>
<feature type="region of interest" description="Disordered" evidence="2">
    <location>
        <begin position="1"/>
        <end position="36"/>
    </location>
</feature>
<dbReference type="Proteomes" id="UP001314205">
    <property type="component" value="Unassembled WGS sequence"/>
</dbReference>
<accession>A0AAV1M4I3</accession>
<reference evidence="4 5" key="1">
    <citation type="submission" date="2023-11" db="EMBL/GenBank/DDBJ databases">
        <authorList>
            <person name="Hedman E."/>
            <person name="Englund M."/>
            <person name="Stromberg M."/>
            <person name="Nyberg Akerstrom W."/>
            <person name="Nylinder S."/>
            <person name="Jareborg N."/>
            <person name="Kallberg Y."/>
            <person name="Kronander E."/>
        </authorList>
    </citation>
    <scope>NUCLEOTIDE SEQUENCE [LARGE SCALE GENOMIC DNA]</scope>
</reference>
<dbReference type="AlphaFoldDB" id="A0AAV1M4I3"/>
<evidence type="ECO:0000313" key="4">
    <source>
        <dbReference type="EMBL" id="CAK1602039.1"/>
    </source>
</evidence>
<sequence length="299" mass="34963">MPLKRTPPNTMSSVTNTQYPTENYLNDSSDTEAQTSKIICSTKRKRGRKEKKQQECDCKFSQSLEEFRKEQQANFNILRSAFEELKEQSIKLRESVEFVAAKYDEAIQKIKQMEEERSNDQKQMILLDIIPDQLERLTRSSSLEIHNVPKQSGETKNDLFNIVANLSKAVSLPIQYHDVYDVFRINGKSQNKSIIVEFTSVLLKEKIEKNIKIFNKEHKNEKLNTGHLQITGPKMPIYVSENLPPRTRRLFFLAREFAAAYKYKYCWSAHGRIFLRKTDGAQFLRVNCEEDIAKLRKKQ</sequence>
<dbReference type="InterPro" id="IPR057251">
    <property type="entry name" value="FP_C"/>
</dbReference>
<feature type="coiled-coil region" evidence="1">
    <location>
        <begin position="68"/>
        <end position="123"/>
    </location>
</feature>
<dbReference type="EMBL" id="CAVLGL010000137">
    <property type="protein sequence ID" value="CAK1602039.1"/>
    <property type="molecule type" value="Genomic_DNA"/>
</dbReference>
<keyword evidence="1" id="KW-0175">Coiled coil</keyword>
<organism evidence="4 5">
    <name type="scientific">Parnassius mnemosyne</name>
    <name type="common">clouded apollo</name>
    <dbReference type="NCBI Taxonomy" id="213953"/>
    <lineage>
        <taxon>Eukaryota</taxon>
        <taxon>Metazoa</taxon>
        <taxon>Ecdysozoa</taxon>
        <taxon>Arthropoda</taxon>
        <taxon>Hexapoda</taxon>
        <taxon>Insecta</taxon>
        <taxon>Pterygota</taxon>
        <taxon>Neoptera</taxon>
        <taxon>Endopterygota</taxon>
        <taxon>Lepidoptera</taxon>
        <taxon>Glossata</taxon>
        <taxon>Ditrysia</taxon>
        <taxon>Papilionoidea</taxon>
        <taxon>Papilionidae</taxon>
        <taxon>Parnassiinae</taxon>
        <taxon>Parnassini</taxon>
        <taxon>Parnassius</taxon>
        <taxon>Driopa</taxon>
    </lineage>
</organism>
<comment type="caution">
    <text evidence="4">The sequence shown here is derived from an EMBL/GenBank/DDBJ whole genome shotgun (WGS) entry which is preliminary data.</text>
</comment>
<gene>
    <name evidence="4" type="ORF">PARMNEM_LOCUS20591</name>
</gene>